<proteinExistence type="predicted"/>
<protein>
    <submittedName>
        <fullName evidence="2">Uncharacterized protein</fullName>
    </submittedName>
</protein>
<dbReference type="EMBL" id="AVOT02081813">
    <property type="protein sequence ID" value="MBW0567992.1"/>
    <property type="molecule type" value="Genomic_DNA"/>
</dbReference>
<evidence type="ECO:0000313" key="2">
    <source>
        <dbReference type="EMBL" id="MBW0567992.1"/>
    </source>
</evidence>
<reference evidence="2" key="1">
    <citation type="submission" date="2021-03" db="EMBL/GenBank/DDBJ databases">
        <title>Draft genome sequence of rust myrtle Austropuccinia psidii MF-1, a brazilian biotype.</title>
        <authorList>
            <person name="Quecine M.C."/>
            <person name="Pachon D.M.R."/>
            <person name="Bonatelli M.L."/>
            <person name="Correr F.H."/>
            <person name="Franceschini L.M."/>
            <person name="Leite T.F."/>
            <person name="Margarido G.R.A."/>
            <person name="Almeida C.A."/>
            <person name="Ferrarezi J.A."/>
            <person name="Labate C.A."/>
        </authorList>
    </citation>
    <scope>NUCLEOTIDE SEQUENCE</scope>
    <source>
        <strain evidence="2">MF-1</strain>
    </source>
</reference>
<evidence type="ECO:0000256" key="1">
    <source>
        <dbReference type="SAM" id="MobiDB-lite"/>
    </source>
</evidence>
<gene>
    <name evidence="2" type="ORF">O181_107707</name>
</gene>
<dbReference type="AlphaFoldDB" id="A0A9Q3JUH6"/>
<feature type="compositionally biased region" description="Basic and acidic residues" evidence="1">
    <location>
        <begin position="65"/>
        <end position="77"/>
    </location>
</feature>
<feature type="compositionally biased region" description="Basic and acidic residues" evidence="1">
    <location>
        <begin position="1"/>
        <end position="28"/>
    </location>
</feature>
<organism evidence="2 3">
    <name type="scientific">Austropuccinia psidii MF-1</name>
    <dbReference type="NCBI Taxonomy" id="1389203"/>
    <lineage>
        <taxon>Eukaryota</taxon>
        <taxon>Fungi</taxon>
        <taxon>Dikarya</taxon>
        <taxon>Basidiomycota</taxon>
        <taxon>Pucciniomycotina</taxon>
        <taxon>Pucciniomycetes</taxon>
        <taxon>Pucciniales</taxon>
        <taxon>Sphaerophragmiaceae</taxon>
        <taxon>Austropuccinia</taxon>
    </lineage>
</organism>
<evidence type="ECO:0000313" key="3">
    <source>
        <dbReference type="Proteomes" id="UP000765509"/>
    </source>
</evidence>
<sequence>MKISEKEKALSRPEDQKTVELKKEEKELSIAQVEDWGNQEPPIGSSPTEMLEKHATLRQTKQRLAKKESQNKEDSQIKKHILPANNHEDEAEEEKIMIAPTKYKDGHTT</sequence>
<dbReference type="Proteomes" id="UP000765509">
    <property type="component" value="Unassembled WGS sequence"/>
</dbReference>
<keyword evidence="3" id="KW-1185">Reference proteome</keyword>
<accession>A0A9Q3JUH6</accession>
<feature type="region of interest" description="Disordered" evidence="1">
    <location>
        <begin position="1"/>
        <end position="109"/>
    </location>
</feature>
<name>A0A9Q3JUH6_9BASI</name>
<comment type="caution">
    <text evidence="2">The sequence shown here is derived from an EMBL/GenBank/DDBJ whole genome shotgun (WGS) entry which is preliminary data.</text>
</comment>